<keyword evidence="3 11" id="KW-0808">Transferase</keyword>
<feature type="transmembrane region" description="Helical" evidence="8">
    <location>
        <begin position="279"/>
        <end position="301"/>
    </location>
</feature>
<accession>A0A0P1LLZ7</accession>
<protein>
    <submittedName>
        <fullName evidence="11">Glycosyltransferase involved in cell wall bisynthesis</fullName>
    </submittedName>
</protein>
<feature type="transmembrane region" description="Helical" evidence="8">
    <location>
        <begin position="245"/>
        <end position="267"/>
    </location>
</feature>
<evidence type="ECO:0000256" key="3">
    <source>
        <dbReference type="ARBA" id="ARBA00022679"/>
    </source>
</evidence>
<keyword evidence="13" id="KW-1185">Reference proteome</keyword>
<dbReference type="STRING" id="1633631.GCA_001442925_01767"/>
<evidence type="ECO:0000256" key="6">
    <source>
        <dbReference type="ARBA" id="ARBA00022989"/>
    </source>
</evidence>
<gene>
    <name evidence="11" type="ORF">JGI4_01772</name>
    <name evidence="10" type="ORF">JGI8_00822</name>
</gene>
<dbReference type="GO" id="GO:0005886">
    <property type="term" value="C:plasma membrane"/>
    <property type="evidence" value="ECO:0007669"/>
    <property type="project" value="TreeGrafter"/>
</dbReference>
<dbReference type="PANTHER" id="PTHR48090:SF3">
    <property type="entry name" value="UNDECAPRENYL-PHOSPHATE 4-DEOXY-4-FORMAMIDO-L-ARABINOSE TRANSFERASE"/>
    <property type="match status" value="1"/>
</dbReference>
<sequence length="322" mass="36935">MPVRTRKIAKSDKRLISIVIPLYNEVESLPELYSKIKEVVRANRYNYEIIFVDDGSTDGSLEILKQLRQNDKNVKIISFRRNYGKSAALAVGFEHAKGDVIITMDADLQDDPHEIPNLLQKLDEGFDLVSGWKKKRYDPITKTIPSRIFNFVVSTLTGIKIHDFNCGLKAYRKTVAKDIKVYGELHRYLPVIAHWAGYKIGEVVVQHHPRKYGKTKFGVSRFLKGFLDLLTVMFTTRYFKRPLHLFGTLGLLIFILGFGITFYLSLLKIIENISLSNRPLFILGVMLTIVGIQFISIGLLGEMITKAYQHLETYSIKEIYLD</sequence>
<evidence type="ECO:0000256" key="4">
    <source>
        <dbReference type="ARBA" id="ARBA00022692"/>
    </source>
</evidence>
<dbReference type="OrthoDB" id="9807778at2"/>
<reference evidence="10 13" key="1">
    <citation type="submission" date="2015-11" db="EMBL/GenBank/DDBJ databases">
        <authorList>
            <person name="Varghese N."/>
        </authorList>
    </citation>
    <scope>NUCLEOTIDE SEQUENCE [LARGE SCALE GENOMIC DNA]</scope>
    <source>
        <strain evidence="10 13">JGI-8</strain>
    </source>
</reference>
<dbReference type="AlphaFoldDB" id="A0A0P1P2Z8"/>
<proteinExistence type="predicted"/>
<dbReference type="Gene3D" id="3.90.550.10">
    <property type="entry name" value="Spore Coat Polysaccharide Biosynthesis Protein SpsA, Chain A"/>
    <property type="match status" value="1"/>
</dbReference>
<keyword evidence="7 8" id="KW-0472">Membrane</keyword>
<keyword evidence="4 8" id="KW-0812">Transmembrane</keyword>
<accession>A0A0P1LF47</accession>
<feature type="domain" description="Glycosyltransferase 2-like" evidence="9">
    <location>
        <begin position="17"/>
        <end position="179"/>
    </location>
</feature>
<keyword evidence="2" id="KW-0328">Glycosyltransferase</keyword>
<evidence type="ECO:0000313" key="12">
    <source>
        <dbReference type="Proteomes" id="UP000182011"/>
    </source>
</evidence>
<evidence type="ECO:0000313" key="13">
    <source>
        <dbReference type="Proteomes" id="UP000182200"/>
    </source>
</evidence>
<evidence type="ECO:0000256" key="2">
    <source>
        <dbReference type="ARBA" id="ARBA00022676"/>
    </source>
</evidence>
<dbReference type="EMBL" id="CZVI01000008">
    <property type="protein sequence ID" value="CUS84656.1"/>
    <property type="molecule type" value="Genomic_DNA"/>
</dbReference>
<accession>A0A0P1M897</accession>
<accession>A0A0S4N7U5</accession>
<accession>A0A0P1LMJ2</accession>
<evidence type="ECO:0000256" key="5">
    <source>
        <dbReference type="ARBA" id="ARBA00022985"/>
    </source>
</evidence>
<evidence type="ECO:0000256" key="1">
    <source>
        <dbReference type="ARBA" id="ARBA00022475"/>
    </source>
</evidence>
<dbReference type="GO" id="GO:0099621">
    <property type="term" value="F:undecaprenyl-phosphate 4-deoxy-4-formamido-L-arabinose transferase activity"/>
    <property type="evidence" value="ECO:0007669"/>
    <property type="project" value="TreeGrafter"/>
</dbReference>
<dbReference type="Proteomes" id="UP000182011">
    <property type="component" value="Unassembled WGS sequence"/>
</dbReference>
<evidence type="ECO:0000256" key="8">
    <source>
        <dbReference type="SAM" id="Phobius"/>
    </source>
</evidence>
<keyword evidence="5" id="KW-0448">Lipopolysaccharide biosynthesis</keyword>
<evidence type="ECO:0000259" key="9">
    <source>
        <dbReference type="Pfam" id="PF00535"/>
    </source>
</evidence>
<keyword evidence="6 8" id="KW-1133">Transmembrane helix</keyword>
<organism evidence="11 12">
    <name type="scientific">Candidatus Kryptonium thompsonii</name>
    <dbReference type="NCBI Taxonomy" id="1633631"/>
    <lineage>
        <taxon>Bacteria</taxon>
        <taxon>Pseudomonadati</taxon>
        <taxon>Candidatus Kryptoniota</taxon>
        <taxon>Candidatus Kryptonium</taxon>
    </lineage>
</organism>
<evidence type="ECO:0000256" key="7">
    <source>
        <dbReference type="ARBA" id="ARBA00023136"/>
    </source>
</evidence>
<dbReference type="InterPro" id="IPR050256">
    <property type="entry name" value="Glycosyltransferase_2"/>
</dbReference>
<keyword evidence="1" id="KW-1003">Cell membrane</keyword>
<reference evidence="11 12" key="2">
    <citation type="submission" date="2015-11" db="EMBL/GenBank/DDBJ databases">
        <authorList>
            <person name="Zhang Y."/>
            <person name="Guo Z."/>
        </authorList>
    </citation>
    <scope>NUCLEOTIDE SEQUENCE [LARGE SCALE GENOMIC DNA]</scope>
    <source>
        <strain evidence="11">JGI-4</strain>
    </source>
</reference>
<dbReference type="RefSeq" id="WP_075427213.1">
    <property type="nucleotide sequence ID" value="NZ_CZVI01000008.1"/>
</dbReference>
<dbReference type="GO" id="GO:0009103">
    <property type="term" value="P:lipopolysaccharide biosynthetic process"/>
    <property type="evidence" value="ECO:0007669"/>
    <property type="project" value="UniProtKB-KW"/>
</dbReference>
<dbReference type="SUPFAM" id="SSF53448">
    <property type="entry name" value="Nucleotide-diphospho-sugar transferases"/>
    <property type="match status" value="1"/>
</dbReference>
<accession>A0A0P1LSD4</accession>
<dbReference type="InterPro" id="IPR001173">
    <property type="entry name" value="Glyco_trans_2-like"/>
</dbReference>
<dbReference type="Pfam" id="PF00535">
    <property type="entry name" value="Glycos_transf_2"/>
    <property type="match status" value="1"/>
</dbReference>
<evidence type="ECO:0000313" key="10">
    <source>
        <dbReference type="EMBL" id="CUS84656.1"/>
    </source>
</evidence>
<evidence type="ECO:0000313" key="11">
    <source>
        <dbReference type="EMBL" id="CUU07276.1"/>
    </source>
</evidence>
<dbReference type="EMBL" id="FAOP01000006">
    <property type="protein sequence ID" value="CUU07276.1"/>
    <property type="molecule type" value="Genomic_DNA"/>
</dbReference>
<dbReference type="Proteomes" id="UP000182200">
    <property type="component" value="Unassembled WGS sequence"/>
</dbReference>
<name>A0A0P1P2Z8_9BACT</name>
<dbReference type="CDD" id="cd04187">
    <property type="entry name" value="DPM1_like_bac"/>
    <property type="match status" value="1"/>
</dbReference>
<accession>A0A0N7MS97</accession>
<dbReference type="InterPro" id="IPR029044">
    <property type="entry name" value="Nucleotide-diphossugar_trans"/>
</dbReference>
<accession>A0A0P1MD67</accession>
<accession>A0A0P1P2Z8</accession>
<dbReference type="PANTHER" id="PTHR48090">
    <property type="entry name" value="UNDECAPRENYL-PHOSPHATE 4-DEOXY-4-FORMAMIDO-L-ARABINOSE TRANSFERASE-RELATED"/>
    <property type="match status" value="1"/>
</dbReference>